<evidence type="ECO:0000256" key="5">
    <source>
        <dbReference type="ARBA" id="ARBA00022670"/>
    </source>
</evidence>
<keyword evidence="4" id="KW-1003">Cell membrane</keyword>
<dbReference type="EMBL" id="OMOD01000058">
    <property type="protein sequence ID" value="SPF36401.1"/>
    <property type="molecule type" value="Genomic_DNA"/>
</dbReference>
<dbReference type="InterPro" id="IPR052348">
    <property type="entry name" value="Metallopeptidase_M50B"/>
</dbReference>
<keyword evidence="5" id="KW-0645">Protease</keyword>
<evidence type="ECO:0000256" key="7">
    <source>
        <dbReference type="ARBA" id="ARBA00022723"/>
    </source>
</evidence>
<feature type="domain" description="Peptidase M50" evidence="14">
    <location>
        <begin position="12"/>
        <end position="195"/>
    </location>
</feature>
<keyword evidence="11" id="KW-0482">Metalloprotease</keyword>
<dbReference type="OrthoDB" id="9800627at2"/>
<sequence>MTLQHVDILFQLIAFLFAISIHESAHAWMANRRGDPTARMLGRISLNPIKHIDPVGTVLLPLIAMLTHLPVIGWAKPTPVDPRNFKNPVLDDILTSVAGPVSNFIVATVATILLALISVAAPNGRMIVQGALGGFVFGNSAFVPAALLLYQFLLINVLLAVFNLIPVPPLDGSHVLRHFLSERVRQAYDMMGIFALMALVFFGGNLLMGLIRPVLRVYTSILMSI</sequence>
<evidence type="ECO:0000256" key="11">
    <source>
        <dbReference type="ARBA" id="ARBA00023049"/>
    </source>
</evidence>
<organism evidence="15 16">
    <name type="scientific">Candidatus Sulfotelmatobacter kueseliae</name>
    <dbReference type="NCBI Taxonomy" id="2042962"/>
    <lineage>
        <taxon>Bacteria</taxon>
        <taxon>Pseudomonadati</taxon>
        <taxon>Acidobacteriota</taxon>
        <taxon>Terriglobia</taxon>
        <taxon>Terriglobales</taxon>
        <taxon>Candidatus Korobacteraceae</taxon>
        <taxon>Candidatus Sulfotelmatobacter</taxon>
    </lineage>
</organism>
<dbReference type="Proteomes" id="UP000238701">
    <property type="component" value="Unassembled WGS sequence"/>
</dbReference>
<reference evidence="16" key="1">
    <citation type="submission" date="2018-02" db="EMBL/GenBank/DDBJ databases">
        <authorList>
            <person name="Hausmann B."/>
        </authorList>
    </citation>
    <scope>NUCLEOTIDE SEQUENCE [LARGE SCALE GENOMIC DNA]</scope>
    <source>
        <strain evidence="16">Peat soil MAG SbA1</strain>
    </source>
</reference>
<feature type="transmembrane region" description="Helical" evidence="13">
    <location>
        <begin position="93"/>
        <end position="121"/>
    </location>
</feature>
<evidence type="ECO:0000256" key="12">
    <source>
        <dbReference type="ARBA" id="ARBA00023136"/>
    </source>
</evidence>
<accession>A0A2U3K9Q9</accession>
<feature type="transmembrane region" description="Helical" evidence="13">
    <location>
        <begin position="187"/>
        <end position="211"/>
    </location>
</feature>
<keyword evidence="6 13" id="KW-0812">Transmembrane</keyword>
<evidence type="ECO:0000256" key="10">
    <source>
        <dbReference type="ARBA" id="ARBA00022989"/>
    </source>
</evidence>
<evidence type="ECO:0000256" key="6">
    <source>
        <dbReference type="ARBA" id="ARBA00022692"/>
    </source>
</evidence>
<feature type="transmembrane region" description="Helical" evidence="13">
    <location>
        <begin position="142"/>
        <end position="167"/>
    </location>
</feature>
<proteinExistence type="inferred from homology"/>
<evidence type="ECO:0000256" key="4">
    <source>
        <dbReference type="ARBA" id="ARBA00022475"/>
    </source>
</evidence>
<evidence type="ECO:0000259" key="14">
    <source>
        <dbReference type="Pfam" id="PF02163"/>
    </source>
</evidence>
<keyword evidence="10 13" id="KW-1133">Transmembrane helix</keyword>
<keyword evidence="7" id="KW-0479">Metal-binding</keyword>
<keyword evidence="12 13" id="KW-0472">Membrane</keyword>
<comment type="subcellular location">
    <subcellularLocation>
        <location evidence="2">Cell membrane</location>
        <topology evidence="2">Multi-pass membrane protein</topology>
    </subcellularLocation>
</comment>
<comment type="similarity">
    <text evidence="3">Belongs to the peptidase M50B family.</text>
</comment>
<evidence type="ECO:0000256" key="1">
    <source>
        <dbReference type="ARBA" id="ARBA00001947"/>
    </source>
</evidence>
<feature type="transmembrane region" description="Helical" evidence="13">
    <location>
        <begin position="12"/>
        <end position="31"/>
    </location>
</feature>
<dbReference type="PANTHER" id="PTHR35864">
    <property type="entry name" value="ZINC METALLOPROTEASE MJ0611-RELATED"/>
    <property type="match status" value="1"/>
</dbReference>
<gene>
    <name evidence="15" type="ORF">SBA1_1500003</name>
</gene>
<evidence type="ECO:0000256" key="9">
    <source>
        <dbReference type="ARBA" id="ARBA00022833"/>
    </source>
</evidence>
<evidence type="ECO:0000313" key="15">
    <source>
        <dbReference type="EMBL" id="SPF36401.1"/>
    </source>
</evidence>
<dbReference type="InterPro" id="IPR008915">
    <property type="entry name" value="Peptidase_M50"/>
</dbReference>
<feature type="transmembrane region" description="Helical" evidence="13">
    <location>
        <begin position="52"/>
        <end position="73"/>
    </location>
</feature>
<protein>
    <submittedName>
        <fullName evidence="15">Peptidase M50</fullName>
    </submittedName>
</protein>
<evidence type="ECO:0000256" key="2">
    <source>
        <dbReference type="ARBA" id="ARBA00004651"/>
    </source>
</evidence>
<dbReference type="Pfam" id="PF02163">
    <property type="entry name" value="Peptidase_M50"/>
    <property type="match status" value="1"/>
</dbReference>
<evidence type="ECO:0000256" key="3">
    <source>
        <dbReference type="ARBA" id="ARBA00007931"/>
    </source>
</evidence>
<dbReference type="InterPro" id="IPR044537">
    <property type="entry name" value="Rip2-like"/>
</dbReference>
<dbReference type="GO" id="GO:0006508">
    <property type="term" value="P:proteolysis"/>
    <property type="evidence" value="ECO:0007669"/>
    <property type="project" value="UniProtKB-KW"/>
</dbReference>
<dbReference type="GO" id="GO:0008237">
    <property type="term" value="F:metallopeptidase activity"/>
    <property type="evidence" value="ECO:0007669"/>
    <property type="project" value="UniProtKB-KW"/>
</dbReference>
<dbReference type="AlphaFoldDB" id="A0A2U3K9Q9"/>
<evidence type="ECO:0000256" key="8">
    <source>
        <dbReference type="ARBA" id="ARBA00022801"/>
    </source>
</evidence>
<dbReference type="PANTHER" id="PTHR35864:SF1">
    <property type="entry name" value="ZINC METALLOPROTEASE YWHC-RELATED"/>
    <property type="match status" value="1"/>
</dbReference>
<keyword evidence="9" id="KW-0862">Zinc</keyword>
<comment type="cofactor">
    <cofactor evidence="1">
        <name>Zn(2+)</name>
        <dbReference type="ChEBI" id="CHEBI:29105"/>
    </cofactor>
</comment>
<evidence type="ECO:0000256" key="13">
    <source>
        <dbReference type="SAM" id="Phobius"/>
    </source>
</evidence>
<keyword evidence="8" id="KW-0378">Hydrolase</keyword>
<evidence type="ECO:0000313" key="16">
    <source>
        <dbReference type="Proteomes" id="UP000238701"/>
    </source>
</evidence>
<dbReference type="CDD" id="cd06158">
    <property type="entry name" value="S2P-M50_like_1"/>
    <property type="match status" value="1"/>
</dbReference>
<dbReference type="GO" id="GO:0005886">
    <property type="term" value="C:plasma membrane"/>
    <property type="evidence" value="ECO:0007669"/>
    <property type="project" value="UniProtKB-SubCell"/>
</dbReference>
<name>A0A2U3K9Q9_9BACT</name>
<dbReference type="GO" id="GO:0046872">
    <property type="term" value="F:metal ion binding"/>
    <property type="evidence" value="ECO:0007669"/>
    <property type="project" value="UniProtKB-KW"/>
</dbReference>